<gene>
    <name evidence="2" type="ORF">HMPREF9630_00584</name>
</gene>
<keyword evidence="1" id="KW-0175">Coiled coil</keyword>
<dbReference type="HOGENOM" id="CLU_2524588_0_0_9"/>
<evidence type="ECO:0000313" key="3">
    <source>
        <dbReference type="Proteomes" id="UP000017818"/>
    </source>
</evidence>
<comment type="caution">
    <text evidence="2">The sequence shown here is derived from an EMBL/GenBank/DDBJ whole genome shotgun (WGS) entry which is preliminary data.</text>
</comment>
<reference evidence="2 3" key="1">
    <citation type="submission" date="2012-05" db="EMBL/GenBank/DDBJ databases">
        <title>The Genome Sequence of Eubacteriaceae bacterium CM2.</title>
        <authorList>
            <consortium name="The Broad Institute Genome Sequencing Platform"/>
            <person name="Earl A."/>
            <person name="Ward D."/>
            <person name="Feldgarden M."/>
            <person name="Gevers D."/>
            <person name="Sizova M."/>
            <person name="Hazen A."/>
            <person name="Epstein S."/>
            <person name="Walker B."/>
            <person name="Young S.K."/>
            <person name="Zeng Q."/>
            <person name="Gargeya S."/>
            <person name="Fitzgerald M."/>
            <person name="Haas B."/>
            <person name="Abouelleil A."/>
            <person name="Alvarado L."/>
            <person name="Arachchi H.M."/>
            <person name="Berlin A."/>
            <person name="Chapman S.B."/>
            <person name="Goldberg J."/>
            <person name="Griggs A."/>
            <person name="Gujja S."/>
            <person name="Hansen M."/>
            <person name="Howarth C."/>
            <person name="Imamovic A."/>
            <person name="Larimer J."/>
            <person name="McCowen C."/>
            <person name="Montmayeur A."/>
            <person name="Murphy C."/>
            <person name="Neiman D."/>
            <person name="Pearson M."/>
            <person name="Priest M."/>
            <person name="Roberts A."/>
            <person name="Saif S."/>
            <person name="Shea T."/>
            <person name="Sisk P."/>
            <person name="Sykes S."/>
            <person name="Wortman J."/>
            <person name="Nusbaum C."/>
            <person name="Birren B."/>
        </authorList>
    </citation>
    <scope>NUCLEOTIDE SEQUENCE [LARGE SCALE GENOMIC DNA]</scope>
    <source>
        <strain evidence="2 3">CM2</strain>
    </source>
</reference>
<proteinExistence type="predicted"/>
<evidence type="ECO:0000313" key="2">
    <source>
        <dbReference type="EMBL" id="EHL17417.1"/>
    </source>
</evidence>
<dbReference type="EMBL" id="AFZF02000004">
    <property type="protein sequence ID" value="EHL17417.1"/>
    <property type="molecule type" value="Genomic_DNA"/>
</dbReference>
<dbReference type="Proteomes" id="UP000017818">
    <property type="component" value="Unassembled WGS sequence"/>
</dbReference>
<organism evidence="2 3">
    <name type="scientific">Peptoanaerobacter stomatis</name>
    <dbReference type="NCBI Taxonomy" id="796937"/>
    <lineage>
        <taxon>Bacteria</taxon>
        <taxon>Bacillati</taxon>
        <taxon>Bacillota</taxon>
        <taxon>Clostridia</taxon>
        <taxon>Peptostreptococcales</taxon>
        <taxon>Filifactoraceae</taxon>
        <taxon>Peptoanaerobacter</taxon>
    </lineage>
</organism>
<evidence type="ECO:0000256" key="1">
    <source>
        <dbReference type="SAM" id="Coils"/>
    </source>
</evidence>
<dbReference type="Gene3D" id="1.20.5.1700">
    <property type="match status" value="1"/>
</dbReference>
<name>V9HKJ4_9FIRM</name>
<feature type="coiled-coil region" evidence="1">
    <location>
        <begin position="30"/>
        <end position="64"/>
    </location>
</feature>
<sequence>MQYSNSGYKAYESNIKANINNLLTDYEKHIDLLETIISDKDNEIDDLKIKNESLKEEIDELKEQMIYMRPISEYEHIGMSEGEF</sequence>
<dbReference type="AlphaFoldDB" id="V9HKJ4"/>
<protein>
    <submittedName>
        <fullName evidence="2">Uncharacterized protein</fullName>
    </submittedName>
</protein>
<accession>V9HKJ4</accession>
<dbReference type="RefSeq" id="WP_009527217.1">
    <property type="nucleotide sequence ID" value="NZ_JH815225.1"/>
</dbReference>